<feature type="transmembrane region" description="Helical" evidence="6">
    <location>
        <begin position="168"/>
        <end position="187"/>
    </location>
</feature>
<evidence type="ECO:0000256" key="6">
    <source>
        <dbReference type="SAM" id="Phobius"/>
    </source>
</evidence>
<protein>
    <submittedName>
        <fullName evidence="7">OxaA/SpoJ/YidC translocase/secretase</fullName>
    </submittedName>
</protein>
<comment type="subcellular location">
    <subcellularLocation>
        <location evidence="1">Membrane</location>
        <topology evidence="1">Multi-pass membrane protein</topology>
    </subcellularLocation>
</comment>
<accession>A0A1Q6DX28</accession>
<evidence type="ECO:0000256" key="4">
    <source>
        <dbReference type="ARBA" id="ARBA00023136"/>
    </source>
</evidence>
<comment type="caution">
    <text evidence="7">The sequence shown here is derived from an EMBL/GenBank/DDBJ whole genome shotgun (WGS) entry which is preliminary data.</text>
</comment>
<dbReference type="Pfam" id="PF01956">
    <property type="entry name" value="EMC3_TMCO1"/>
    <property type="match status" value="1"/>
</dbReference>
<reference evidence="7" key="1">
    <citation type="submission" date="2016-12" db="EMBL/GenBank/DDBJ databases">
        <title>Discovery of methanogenic haloarchaea.</title>
        <authorList>
            <person name="Sorokin D.Y."/>
            <person name="Makarova K.S."/>
            <person name="Abbas B."/>
            <person name="Ferrer M."/>
            <person name="Golyshin P.N."/>
        </authorList>
    </citation>
    <scope>NUCLEOTIDE SEQUENCE [LARGE SCALE GENOMIC DNA]</scope>
    <source>
        <strain evidence="7">HMET1</strain>
    </source>
</reference>
<feature type="coiled-coil region" evidence="5">
    <location>
        <begin position="79"/>
        <end position="125"/>
    </location>
</feature>
<gene>
    <name evidence="7" type="ORF">BTN85_1414</name>
</gene>
<dbReference type="InParanoid" id="A0A1Q6DX28"/>
<feature type="transmembrane region" description="Helical" evidence="6">
    <location>
        <begin position="51"/>
        <end position="68"/>
    </location>
</feature>
<dbReference type="AlphaFoldDB" id="A0A1Q6DX28"/>
<evidence type="ECO:0000256" key="3">
    <source>
        <dbReference type="ARBA" id="ARBA00022989"/>
    </source>
</evidence>
<evidence type="ECO:0000256" key="1">
    <source>
        <dbReference type="ARBA" id="ARBA00004141"/>
    </source>
</evidence>
<dbReference type="InterPro" id="IPR038978">
    <property type="entry name" value="MJ0935"/>
</dbReference>
<dbReference type="PANTHER" id="PTHR42198:SF1">
    <property type="entry name" value="INTEGRAL MEMBRANE PROTEIN"/>
    <property type="match status" value="1"/>
</dbReference>
<sequence length="203" mass="23353">MRDKFKDLIEKILLFLSIGLMIAIFLDPTFFRTLGEIAHTYVLWPVSYLPVEYAILIVAAITGFLSTLSQKYGMNTEQQKEKQARMKEITNELKEAKMSGNEEKVEELKEERAKMTQEMMGNLTQQFKPMAYILLATIPMFAWIRFITDPTSQVYQATGLIIPLLGEVKFDARILIIPGWIVWYFICSIPMSQISRKALDVGI</sequence>
<feature type="transmembrane region" description="Helical" evidence="6">
    <location>
        <begin position="129"/>
        <end position="148"/>
    </location>
</feature>
<feature type="transmembrane region" description="Helical" evidence="6">
    <location>
        <begin position="12"/>
        <end position="31"/>
    </location>
</feature>
<organism evidence="7 8">
    <name type="scientific">Methanohalarchaeum thermophilum</name>
    <dbReference type="NCBI Taxonomy" id="1903181"/>
    <lineage>
        <taxon>Archaea</taxon>
        <taxon>Methanobacteriati</taxon>
        <taxon>Methanobacteriota</taxon>
        <taxon>Methanonatronarchaeia</taxon>
        <taxon>Methanonatronarchaeales</taxon>
        <taxon>Methanonatronarchaeaceae</taxon>
        <taxon>Candidatus Methanohalarchaeum</taxon>
    </lineage>
</organism>
<dbReference type="PANTHER" id="PTHR42198">
    <property type="entry name" value="INTEGRAL MEMBRANE PROTEIN"/>
    <property type="match status" value="1"/>
</dbReference>
<keyword evidence="5" id="KW-0175">Coiled coil</keyword>
<evidence type="ECO:0000256" key="5">
    <source>
        <dbReference type="SAM" id="Coils"/>
    </source>
</evidence>
<dbReference type="Proteomes" id="UP000185744">
    <property type="component" value="Unassembled WGS sequence"/>
</dbReference>
<keyword evidence="8" id="KW-1185">Reference proteome</keyword>
<dbReference type="STRING" id="1903181.BTN85_1414"/>
<keyword evidence="4 6" id="KW-0472">Membrane</keyword>
<proteinExistence type="predicted"/>
<dbReference type="EMBL" id="MSDW01000001">
    <property type="protein sequence ID" value="OKY78910.1"/>
    <property type="molecule type" value="Genomic_DNA"/>
</dbReference>
<dbReference type="GO" id="GO:0016020">
    <property type="term" value="C:membrane"/>
    <property type="evidence" value="ECO:0007669"/>
    <property type="project" value="UniProtKB-SubCell"/>
</dbReference>
<evidence type="ECO:0000313" key="8">
    <source>
        <dbReference type="Proteomes" id="UP000185744"/>
    </source>
</evidence>
<keyword evidence="2 6" id="KW-0812">Transmembrane</keyword>
<dbReference type="InterPro" id="IPR002809">
    <property type="entry name" value="EMC3/TMCO1"/>
</dbReference>
<evidence type="ECO:0000256" key="2">
    <source>
        <dbReference type="ARBA" id="ARBA00022692"/>
    </source>
</evidence>
<evidence type="ECO:0000313" key="7">
    <source>
        <dbReference type="EMBL" id="OKY78910.1"/>
    </source>
</evidence>
<name>A0A1Q6DX28_METT1</name>
<dbReference type="SMART" id="SM01415">
    <property type="entry name" value="DUF106"/>
    <property type="match status" value="1"/>
</dbReference>
<keyword evidence="3 6" id="KW-1133">Transmembrane helix</keyword>